<accession>A0A2P5XNN2</accession>
<organism evidence="2 3">
    <name type="scientific">Gossypium barbadense</name>
    <name type="common">Sea Island cotton</name>
    <name type="synonym">Hibiscus barbadensis</name>
    <dbReference type="NCBI Taxonomy" id="3634"/>
    <lineage>
        <taxon>Eukaryota</taxon>
        <taxon>Viridiplantae</taxon>
        <taxon>Streptophyta</taxon>
        <taxon>Embryophyta</taxon>
        <taxon>Tracheophyta</taxon>
        <taxon>Spermatophyta</taxon>
        <taxon>Magnoliopsida</taxon>
        <taxon>eudicotyledons</taxon>
        <taxon>Gunneridae</taxon>
        <taxon>Pentapetalae</taxon>
        <taxon>rosids</taxon>
        <taxon>malvids</taxon>
        <taxon>Malvales</taxon>
        <taxon>Malvaceae</taxon>
        <taxon>Malvoideae</taxon>
        <taxon>Gossypium</taxon>
    </lineage>
</organism>
<proteinExistence type="predicted"/>
<evidence type="ECO:0000256" key="1">
    <source>
        <dbReference type="SAM" id="MobiDB-lite"/>
    </source>
</evidence>
<sequence length="168" mass="18135">MRGKGKFDTRGNDDRHDRIVIGPSKRSTTCVYVIYRYIFPYIDVSYILYPLVDPVTELDAEACTTIDDDVNTGIDANAALDADANVDAILNVNTEANTALDADVNGALVNGSPSDDDANEEVYRPALPNTPQIESPNVLSVAPPDVPLIAPPDVYINSPHNRRSSSCG</sequence>
<feature type="compositionally biased region" description="Polar residues" evidence="1">
    <location>
        <begin position="129"/>
        <end position="138"/>
    </location>
</feature>
<dbReference type="EMBL" id="KZ664524">
    <property type="protein sequence ID" value="PPS04975.1"/>
    <property type="molecule type" value="Genomic_DNA"/>
</dbReference>
<dbReference type="Proteomes" id="UP000239757">
    <property type="component" value="Unassembled WGS sequence"/>
</dbReference>
<gene>
    <name evidence="2" type="ORF">GOBAR_AA15692</name>
</gene>
<evidence type="ECO:0000313" key="3">
    <source>
        <dbReference type="Proteomes" id="UP000239757"/>
    </source>
</evidence>
<reference evidence="2 3" key="1">
    <citation type="submission" date="2015-01" db="EMBL/GenBank/DDBJ databases">
        <title>Genome of allotetraploid Gossypium barbadense reveals genomic plasticity and fiber elongation in cotton evolution.</title>
        <authorList>
            <person name="Chen X."/>
            <person name="Liu X."/>
            <person name="Zhao B."/>
            <person name="Zheng H."/>
            <person name="Hu Y."/>
            <person name="Lu G."/>
            <person name="Yang C."/>
            <person name="Chen J."/>
            <person name="Shan C."/>
            <person name="Zhang L."/>
            <person name="Zhou Y."/>
            <person name="Wang L."/>
            <person name="Guo W."/>
            <person name="Bai Y."/>
            <person name="Ruan J."/>
            <person name="Shangguan X."/>
            <person name="Mao Y."/>
            <person name="Jiang J."/>
            <person name="Zhu Y."/>
            <person name="Lei J."/>
            <person name="Kang H."/>
            <person name="Chen S."/>
            <person name="He X."/>
            <person name="Wang R."/>
            <person name="Wang Y."/>
            <person name="Chen J."/>
            <person name="Wang L."/>
            <person name="Yu S."/>
            <person name="Wang B."/>
            <person name="Wei J."/>
            <person name="Song S."/>
            <person name="Lu X."/>
            <person name="Gao Z."/>
            <person name="Gu W."/>
            <person name="Deng X."/>
            <person name="Ma D."/>
            <person name="Wang S."/>
            <person name="Liang W."/>
            <person name="Fang L."/>
            <person name="Cai C."/>
            <person name="Zhu X."/>
            <person name="Zhou B."/>
            <person name="Zhang Y."/>
            <person name="Chen Z."/>
            <person name="Xu S."/>
            <person name="Zhu R."/>
            <person name="Wang S."/>
            <person name="Zhang T."/>
            <person name="Zhao G."/>
        </authorList>
    </citation>
    <scope>NUCLEOTIDE SEQUENCE [LARGE SCALE GENOMIC DNA]</scope>
    <source>
        <strain evidence="3">cv. Xinhai21</strain>
        <tissue evidence="2">Leaf</tissue>
    </source>
</reference>
<name>A0A2P5XNN2_GOSBA</name>
<protein>
    <submittedName>
        <fullName evidence="2">Uncharacterized protein</fullName>
    </submittedName>
</protein>
<dbReference type="AlphaFoldDB" id="A0A2P5XNN2"/>
<feature type="region of interest" description="Disordered" evidence="1">
    <location>
        <begin position="105"/>
        <end position="139"/>
    </location>
</feature>
<evidence type="ECO:0000313" key="2">
    <source>
        <dbReference type="EMBL" id="PPS04975.1"/>
    </source>
</evidence>